<gene>
    <name evidence="1" type="ORF">CDAR_440661</name>
</gene>
<protein>
    <submittedName>
        <fullName evidence="1">Uncharacterized protein</fullName>
    </submittedName>
</protein>
<organism evidence="1 2">
    <name type="scientific">Caerostris darwini</name>
    <dbReference type="NCBI Taxonomy" id="1538125"/>
    <lineage>
        <taxon>Eukaryota</taxon>
        <taxon>Metazoa</taxon>
        <taxon>Ecdysozoa</taxon>
        <taxon>Arthropoda</taxon>
        <taxon>Chelicerata</taxon>
        <taxon>Arachnida</taxon>
        <taxon>Araneae</taxon>
        <taxon>Araneomorphae</taxon>
        <taxon>Entelegynae</taxon>
        <taxon>Araneoidea</taxon>
        <taxon>Araneidae</taxon>
        <taxon>Caerostris</taxon>
    </lineage>
</organism>
<comment type="caution">
    <text evidence="1">The sequence shown here is derived from an EMBL/GenBank/DDBJ whole genome shotgun (WGS) entry which is preliminary data.</text>
</comment>
<evidence type="ECO:0000313" key="1">
    <source>
        <dbReference type="EMBL" id="GIX73058.1"/>
    </source>
</evidence>
<dbReference type="EMBL" id="BPLQ01000575">
    <property type="protein sequence ID" value="GIX73058.1"/>
    <property type="molecule type" value="Genomic_DNA"/>
</dbReference>
<dbReference type="Proteomes" id="UP001054837">
    <property type="component" value="Unassembled WGS sequence"/>
</dbReference>
<proteinExistence type="predicted"/>
<name>A0AAV4ML60_9ARAC</name>
<dbReference type="AlphaFoldDB" id="A0AAV4ML60"/>
<sequence length="230" mass="25460">MPPQSSHNIAFLPLKPYFPSHPTCSIKNRKRGGGKGNPGKRRVSLISTFSCSSSYPPGKPKKDHLAHEIVIDRSFFPAPNCFIAMPLLRPTANFTAGSKSLFPYFCKFNNPLRCDTRITQHDAPNKQKTVNKDTKNILPSHPPYNVEPINAFRLLFIPEPRARSNKSYVSVNHGPLLCLDAWKAALSPPAIPFISPSFSKSHSENPSPPLPTLPNHVPGCLSFIIQLMAN</sequence>
<keyword evidence="2" id="KW-1185">Reference proteome</keyword>
<accession>A0AAV4ML60</accession>
<reference evidence="1 2" key="1">
    <citation type="submission" date="2021-06" db="EMBL/GenBank/DDBJ databases">
        <title>Caerostris darwini draft genome.</title>
        <authorList>
            <person name="Kono N."/>
            <person name="Arakawa K."/>
        </authorList>
    </citation>
    <scope>NUCLEOTIDE SEQUENCE [LARGE SCALE GENOMIC DNA]</scope>
</reference>
<evidence type="ECO:0000313" key="2">
    <source>
        <dbReference type="Proteomes" id="UP001054837"/>
    </source>
</evidence>